<dbReference type="EMBL" id="KZ678137">
    <property type="protein sequence ID" value="PSN65037.1"/>
    <property type="molecule type" value="Genomic_DNA"/>
</dbReference>
<dbReference type="SUPFAM" id="SSF51735">
    <property type="entry name" value="NAD(P)-binding Rossmann-fold domains"/>
    <property type="match status" value="1"/>
</dbReference>
<dbReference type="Gene3D" id="3.40.50.720">
    <property type="entry name" value="NAD(P)-binding Rossmann-like Domain"/>
    <property type="match status" value="1"/>
</dbReference>
<evidence type="ECO:0000313" key="2">
    <source>
        <dbReference type="EMBL" id="PSN65037.1"/>
    </source>
</evidence>
<dbReference type="InterPro" id="IPR002347">
    <property type="entry name" value="SDR_fam"/>
</dbReference>
<dbReference type="AlphaFoldDB" id="A0A2T2NHX3"/>
<proteinExistence type="inferred from homology"/>
<dbReference type="PANTHER" id="PTHR42760">
    <property type="entry name" value="SHORT-CHAIN DEHYDROGENASES/REDUCTASES FAMILY MEMBER"/>
    <property type="match status" value="1"/>
</dbReference>
<accession>A0A2T2NHX3</accession>
<dbReference type="GO" id="GO:0006633">
    <property type="term" value="P:fatty acid biosynthetic process"/>
    <property type="evidence" value="ECO:0007669"/>
    <property type="project" value="TreeGrafter"/>
</dbReference>
<protein>
    <submittedName>
        <fullName evidence="2">Short chain dehydrogenase</fullName>
    </submittedName>
</protein>
<organism evidence="2 3">
    <name type="scientific">Corynespora cassiicola Philippines</name>
    <dbReference type="NCBI Taxonomy" id="1448308"/>
    <lineage>
        <taxon>Eukaryota</taxon>
        <taxon>Fungi</taxon>
        <taxon>Dikarya</taxon>
        <taxon>Ascomycota</taxon>
        <taxon>Pezizomycotina</taxon>
        <taxon>Dothideomycetes</taxon>
        <taxon>Pleosporomycetidae</taxon>
        <taxon>Pleosporales</taxon>
        <taxon>Corynesporascaceae</taxon>
        <taxon>Corynespora</taxon>
    </lineage>
</organism>
<dbReference type="CDD" id="cd05233">
    <property type="entry name" value="SDR_c"/>
    <property type="match status" value="1"/>
</dbReference>
<dbReference type="PANTHER" id="PTHR42760:SF122">
    <property type="entry name" value="NAD(P)-BINDING PROTEIN"/>
    <property type="match status" value="1"/>
</dbReference>
<dbReference type="OrthoDB" id="1933717at2759"/>
<dbReference type="InterPro" id="IPR036291">
    <property type="entry name" value="NAD(P)-bd_dom_sf"/>
</dbReference>
<keyword evidence="3" id="KW-1185">Reference proteome</keyword>
<dbReference type="PRINTS" id="PR00081">
    <property type="entry name" value="GDHRDH"/>
</dbReference>
<sequence>MQPPFPSPVPTWHNALYPAVDPSNRSQSHKGQTVVITGAGSGIGRMTARAFAVAGASHIVLIGRVLSKLEETKSQISIDCQISIFAADVADEAAMKRIADAVGMWDVLIMNAGYLPDPSPAAKARLDDYWASYEINVKSLIIGAKVFFPTANPARAAALATVAGALVLPTKAVLGLSGYLVAKLAAVKTMEFLAAENSNIFCAAVHPGMVDTDIFRKSGATPDMMPMDDVGLPAGFMVWLTLPEAHFLNGRLVWANWDVEELKNQAQEISSGSTMTAGIEGWPFSHT</sequence>
<evidence type="ECO:0000256" key="1">
    <source>
        <dbReference type="ARBA" id="ARBA00006484"/>
    </source>
</evidence>
<reference evidence="2 3" key="1">
    <citation type="journal article" date="2018" name="Front. Microbiol.">
        <title>Genome-Wide Analysis of Corynespora cassiicola Leaf Fall Disease Putative Effectors.</title>
        <authorList>
            <person name="Lopez D."/>
            <person name="Ribeiro S."/>
            <person name="Label P."/>
            <person name="Fumanal B."/>
            <person name="Venisse J.S."/>
            <person name="Kohler A."/>
            <person name="de Oliveira R.R."/>
            <person name="Labutti K."/>
            <person name="Lipzen A."/>
            <person name="Lail K."/>
            <person name="Bauer D."/>
            <person name="Ohm R.A."/>
            <person name="Barry K.W."/>
            <person name="Spatafora J."/>
            <person name="Grigoriev I.V."/>
            <person name="Martin F.M."/>
            <person name="Pujade-Renaud V."/>
        </authorList>
    </citation>
    <scope>NUCLEOTIDE SEQUENCE [LARGE SCALE GENOMIC DNA]</scope>
    <source>
        <strain evidence="2 3">Philippines</strain>
    </source>
</reference>
<comment type="similarity">
    <text evidence="1">Belongs to the short-chain dehydrogenases/reductases (SDR) family.</text>
</comment>
<dbReference type="Pfam" id="PF00106">
    <property type="entry name" value="adh_short"/>
    <property type="match status" value="1"/>
</dbReference>
<gene>
    <name evidence="2" type="ORF">BS50DRAFT_611235</name>
</gene>
<dbReference type="STRING" id="1448308.A0A2T2NHX3"/>
<dbReference type="GO" id="GO:0048038">
    <property type="term" value="F:quinone binding"/>
    <property type="evidence" value="ECO:0007669"/>
    <property type="project" value="TreeGrafter"/>
</dbReference>
<evidence type="ECO:0000313" key="3">
    <source>
        <dbReference type="Proteomes" id="UP000240883"/>
    </source>
</evidence>
<dbReference type="Proteomes" id="UP000240883">
    <property type="component" value="Unassembled WGS sequence"/>
</dbReference>
<dbReference type="GO" id="GO:0016616">
    <property type="term" value="F:oxidoreductase activity, acting on the CH-OH group of donors, NAD or NADP as acceptor"/>
    <property type="evidence" value="ECO:0007669"/>
    <property type="project" value="TreeGrafter"/>
</dbReference>
<name>A0A2T2NHX3_CORCC</name>